<dbReference type="SUPFAM" id="SSF52833">
    <property type="entry name" value="Thioredoxin-like"/>
    <property type="match status" value="1"/>
</dbReference>
<feature type="domain" description="Thioredoxin" evidence="1">
    <location>
        <begin position="45"/>
        <end position="186"/>
    </location>
</feature>
<dbReference type="InterPro" id="IPR036249">
    <property type="entry name" value="Thioredoxin-like_sf"/>
</dbReference>
<accession>A0ABS7DLD4</accession>
<dbReference type="EMBL" id="JAGFNZ010000002">
    <property type="protein sequence ID" value="MBW7572088.1"/>
    <property type="molecule type" value="Genomic_DNA"/>
</dbReference>
<dbReference type="Pfam" id="PF00578">
    <property type="entry name" value="AhpC-TSA"/>
    <property type="match status" value="1"/>
</dbReference>
<proteinExistence type="predicted"/>
<reference evidence="2 3" key="1">
    <citation type="submission" date="2021-03" db="EMBL/GenBank/DDBJ databases">
        <title>Caproiciproducens sp. nov. isolated from feces of cow.</title>
        <authorList>
            <person name="Choi J.-Y."/>
        </authorList>
    </citation>
    <scope>NUCLEOTIDE SEQUENCE [LARGE SCALE GENOMIC DNA]</scope>
    <source>
        <strain evidence="2 3">AGMB10547</strain>
    </source>
</reference>
<sequence length="189" mass="21075">MSRGKTFLGIFLFAAFLGTAYFAYSVLSSHYKPNQNESAGTLSSQGDKIPAPDFTVFDANGKKVKLSDFQGKPVVLNFWASWCPPCKGEMPHFNAQYQNAGNDVVFLMIDLTDGERETQTKAENYVKEQGFEFPVYFDSEQQAANIYGISSIPDTFFIDQDGYIVRAYQGAIDEKTLAAGIELIKNKRV</sequence>
<dbReference type="Gene3D" id="3.40.30.10">
    <property type="entry name" value="Glutaredoxin"/>
    <property type="match status" value="1"/>
</dbReference>
<name>A0ABS7DLD4_9FIRM</name>
<evidence type="ECO:0000313" key="2">
    <source>
        <dbReference type="EMBL" id="MBW7572088.1"/>
    </source>
</evidence>
<dbReference type="InterPro" id="IPR000866">
    <property type="entry name" value="AhpC/TSA"/>
</dbReference>
<dbReference type="InterPro" id="IPR013766">
    <property type="entry name" value="Thioredoxin_domain"/>
</dbReference>
<keyword evidence="3" id="KW-1185">Reference proteome</keyword>
<dbReference type="RefSeq" id="WP_219964514.1">
    <property type="nucleotide sequence ID" value="NZ_JAGFNZ010000002.1"/>
</dbReference>
<dbReference type="PANTHER" id="PTHR42852:SF17">
    <property type="entry name" value="THIOREDOXIN-LIKE PROTEIN HI_1115"/>
    <property type="match status" value="1"/>
</dbReference>
<evidence type="ECO:0000259" key="1">
    <source>
        <dbReference type="PROSITE" id="PS51352"/>
    </source>
</evidence>
<comment type="caution">
    <text evidence="2">The sequence shown here is derived from an EMBL/GenBank/DDBJ whole genome shotgun (WGS) entry which is preliminary data.</text>
</comment>
<protein>
    <submittedName>
        <fullName evidence="2">TlpA family protein disulfide reductase</fullName>
    </submittedName>
</protein>
<evidence type="ECO:0000313" key="3">
    <source>
        <dbReference type="Proteomes" id="UP000719942"/>
    </source>
</evidence>
<gene>
    <name evidence="2" type="ORF">J5W02_04620</name>
</gene>
<dbReference type="PANTHER" id="PTHR42852">
    <property type="entry name" value="THIOL:DISULFIDE INTERCHANGE PROTEIN DSBE"/>
    <property type="match status" value="1"/>
</dbReference>
<dbReference type="PROSITE" id="PS00194">
    <property type="entry name" value="THIOREDOXIN_1"/>
    <property type="match status" value="1"/>
</dbReference>
<dbReference type="InterPro" id="IPR050553">
    <property type="entry name" value="Thioredoxin_ResA/DsbE_sf"/>
</dbReference>
<dbReference type="InterPro" id="IPR017937">
    <property type="entry name" value="Thioredoxin_CS"/>
</dbReference>
<dbReference type="CDD" id="cd02966">
    <property type="entry name" value="TlpA_like_family"/>
    <property type="match status" value="1"/>
</dbReference>
<organism evidence="2 3">
    <name type="scientific">Caproiciproducens faecalis</name>
    <dbReference type="NCBI Taxonomy" id="2820301"/>
    <lineage>
        <taxon>Bacteria</taxon>
        <taxon>Bacillati</taxon>
        <taxon>Bacillota</taxon>
        <taxon>Clostridia</taxon>
        <taxon>Eubacteriales</taxon>
        <taxon>Acutalibacteraceae</taxon>
        <taxon>Caproiciproducens</taxon>
    </lineage>
</organism>
<dbReference type="PROSITE" id="PS51352">
    <property type="entry name" value="THIOREDOXIN_2"/>
    <property type="match status" value="1"/>
</dbReference>
<dbReference type="Proteomes" id="UP000719942">
    <property type="component" value="Unassembled WGS sequence"/>
</dbReference>